<name>K6Z2P5_9ALTE</name>
<reference evidence="1 2" key="1">
    <citation type="journal article" date="2017" name="Antonie Van Leeuwenhoek">
        <title>Rhizobium rhizosphaerae sp. nov., a novel species isolated from rice rhizosphere.</title>
        <authorList>
            <person name="Zhao J.J."/>
            <person name="Zhang J."/>
            <person name="Zhang R.J."/>
            <person name="Zhang C.W."/>
            <person name="Yin H.Q."/>
            <person name="Zhang X.X."/>
        </authorList>
    </citation>
    <scope>NUCLEOTIDE SEQUENCE [LARGE SCALE GENOMIC DNA]</scope>
    <source>
        <strain evidence="1 2">KMM 241</strain>
    </source>
</reference>
<evidence type="ECO:0000313" key="1">
    <source>
        <dbReference type="EMBL" id="GAC24662.1"/>
    </source>
</evidence>
<protein>
    <submittedName>
        <fullName evidence="1">Uncharacterized protein</fullName>
    </submittedName>
</protein>
<dbReference type="EMBL" id="BAEP01000048">
    <property type="protein sequence ID" value="GAC24662.1"/>
    <property type="molecule type" value="Genomic_DNA"/>
</dbReference>
<dbReference type="AlphaFoldDB" id="K6Z2P5"/>
<evidence type="ECO:0000313" key="2">
    <source>
        <dbReference type="Proteomes" id="UP000006263"/>
    </source>
</evidence>
<dbReference type="Proteomes" id="UP000006263">
    <property type="component" value="Unassembled WGS sequence"/>
</dbReference>
<organism evidence="1 2">
    <name type="scientific">Paraglaciecola mesophila KMM 241</name>
    <dbReference type="NCBI Taxonomy" id="1128912"/>
    <lineage>
        <taxon>Bacteria</taxon>
        <taxon>Pseudomonadati</taxon>
        <taxon>Pseudomonadota</taxon>
        <taxon>Gammaproteobacteria</taxon>
        <taxon>Alteromonadales</taxon>
        <taxon>Alteromonadaceae</taxon>
        <taxon>Paraglaciecola</taxon>
    </lineage>
</organism>
<sequence>MISVFHVESFALALALALALSLSLSLSRINPLLTGRKL</sequence>
<comment type="caution">
    <text evidence="1">The sequence shown here is derived from an EMBL/GenBank/DDBJ whole genome shotgun (WGS) entry which is preliminary data.</text>
</comment>
<proteinExistence type="predicted"/>
<gene>
    <name evidence="1" type="ORF">GMES_2367</name>
</gene>
<accession>K6Z2P5</accession>